<dbReference type="Gene3D" id="2.40.10.120">
    <property type="match status" value="1"/>
</dbReference>
<reference evidence="4 5" key="1">
    <citation type="submission" date="2023-11" db="EMBL/GenBank/DDBJ databases">
        <title>30 novel species of actinomycetes from the DSMZ collection.</title>
        <authorList>
            <person name="Nouioui I."/>
        </authorList>
    </citation>
    <scope>NUCLEOTIDE SEQUENCE [LARGE SCALE GENOMIC DNA]</scope>
    <source>
        <strain evidence="4 5">DSM 41524</strain>
    </source>
</reference>
<dbReference type="InterPro" id="IPR009003">
    <property type="entry name" value="Peptidase_S1_PA"/>
</dbReference>
<keyword evidence="5" id="KW-1185">Reference proteome</keyword>
<dbReference type="InterPro" id="IPR049052">
    <property type="entry name" value="nSTAND1"/>
</dbReference>
<protein>
    <submittedName>
        <fullName evidence="4">Trypsin-like peptidase domain-containing protein</fullName>
    </submittedName>
</protein>
<accession>A0ABU7Q4U4</accession>
<proteinExistence type="predicted"/>
<evidence type="ECO:0000256" key="2">
    <source>
        <dbReference type="SAM" id="Phobius"/>
    </source>
</evidence>
<gene>
    <name evidence="4" type="ORF">V2J94_29610</name>
</gene>
<dbReference type="InterPro" id="IPR027417">
    <property type="entry name" value="P-loop_NTPase"/>
</dbReference>
<dbReference type="SUPFAM" id="SSF52540">
    <property type="entry name" value="P-loop containing nucleoside triphosphate hydrolases"/>
    <property type="match status" value="1"/>
</dbReference>
<feature type="compositionally biased region" description="Low complexity" evidence="1">
    <location>
        <begin position="1169"/>
        <end position="1180"/>
    </location>
</feature>
<dbReference type="SUPFAM" id="SSF82171">
    <property type="entry name" value="DPP6 N-terminal domain-like"/>
    <property type="match status" value="1"/>
</dbReference>
<organism evidence="4 5">
    <name type="scientific">Streptomyces asiaticus subsp. ignotus</name>
    <dbReference type="NCBI Taxonomy" id="3098222"/>
    <lineage>
        <taxon>Bacteria</taxon>
        <taxon>Bacillati</taxon>
        <taxon>Actinomycetota</taxon>
        <taxon>Actinomycetes</taxon>
        <taxon>Kitasatosporales</taxon>
        <taxon>Streptomycetaceae</taxon>
        <taxon>Streptomyces</taxon>
        <taxon>Streptomyces violaceusniger group</taxon>
    </lineage>
</organism>
<keyword evidence="2" id="KW-0812">Transmembrane</keyword>
<dbReference type="SUPFAM" id="SSF50494">
    <property type="entry name" value="Trypsin-like serine proteases"/>
    <property type="match status" value="1"/>
</dbReference>
<feature type="region of interest" description="Disordered" evidence="1">
    <location>
        <begin position="1157"/>
        <end position="1180"/>
    </location>
</feature>
<name>A0ABU7Q4U4_9ACTN</name>
<dbReference type="Proteomes" id="UP001354709">
    <property type="component" value="Unassembled WGS sequence"/>
</dbReference>
<keyword evidence="2" id="KW-0472">Membrane</keyword>
<keyword evidence="2" id="KW-1133">Transmembrane helix</keyword>
<evidence type="ECO:0000256" key="1">
    <source>
        <dbReference type="SAM" id="MobiDB-lite"/>
    </source>
</evidence>
<feature type="domain" description="Novel STAND NTPase 1" evidence="3">
    <location>
        <begin position="224"/>
        <end position="615"/>
    </location>
</feature>
<evidence type="ECO:0000259" key="3">
    <source>
        <dbReference type="Pfam" id="PF20703"/>
    </source>
</evidence>
<dbReference type="Pfam" id="PF20703">
    <property type="entry name" value="nSTAND1"/>
    <property type="match status" value="1"/>
</dbReference>
<dbReference type="RefSeq" id="WP_330812413.1">
    <property type="nucleotide sequence ID" value="NZ_JAZBJO010000022.1"/>
</dbReference>
<dbReference type="Gene3D" id="2.120.10.30">
    <property type="entry name" value="TolB, C-terminal domain"/>
    <property type="match status" value="1"/>
</dbReference>
<dbReference type="InterPro" id="IPR011042">
    <property type="entry name" value="6-blade_b-propeller_TolB-like"/>
</dbReference>
<dbReference type="Pfam" id="PF13365">
    <property type="entry name" value="Trypsin_2"/>
    <property type="match status" value="1"/>
</dbReference>
<dbReference type="EMBL" id="JAZBJO010000022">
    <property type="protein sequence ID" value="MEE4596003.1"/>
    <property type="molecule type" value="Genomic_DNA"/>
</dbReference>
<evidence type="ECO:0000313" key="5">
    <source>
        <dbReference type="Proteomes" id="UP001354709"/>
    </source>
</evidence>
<feature type="transmembrane region" description="Helical" evidence="2">
    <location>
        <begin position="663"/>
        <end position="685"/>
    </location>
</feature>
<sequence length="1180" mass="126344">MTPLTPGTAGETGPKALDAAVLRIRNAQGEPVGLGFLVTTELALTCAHVVSAGLGTSEAPAASARLHVDLPLLSASGQSGQGVTVSVEHWVPAQPSGTGDVAVLRLSAPLPGGRPIRLAEAQDVWGHPARAFGFPAGRPGGVWHSGVLRARQANGWVQADLTENGYRVSRGFSGSPVWDEKLVGVVGMVAVAEAGEPPVSYLIPTDDLLGAWPELRSLALPPSPFRGLSAYREADATVFHGRRTETDQLIGMLPRAQWTTVVGPSGAGKSSLAMAGVLPRLRAADTSAVVMRPASGGSPLSALAAALLPLLEPELSETQRLERIPALAGVLAAGNGLADVVPRLLDRCRSRHLLIVVDQFEELLALAPAVVDERVDILFDDTLPPTVRVLTTLRADFLEAALAHPRLGHVLTRQVYALGPMSPWRLREIITVPVDAIPGVAYEPHLVDRILADTGSEAGALALLSFTLDLLWQRQSGGLLTHQAYEELGCVTGALGAHADQVWAEYVPAADEAAARRLFTQLMRVPIGAAAATLRTVPCSELGADEWRVAQRLAATRLLVTGRSAEGAETVELAHEALINGWSRLRDWAEEDRSFLAWRESLRHDMDRWERGERSVELLPTALALAGAEQWLRERGTDLSEAERDYLERGRRHRRSRTRRRRAFFSGLGILVALALVFGGLYLYARGQSQEREAIATSRALTQTAQNEEPYDPAQSVLLAIAAYQASPTQEARNELLQKYLTYGDSARELSGAPGNIRWLAASDDGDVVVAQSNLGGLMVFVHAAKGQVRSTMVTPDQKMGDVMVSGNGRRAGFVAGDGTIWWFEVNANAERIAGPIHKLPRVRGMGSRSAGGGRATFSTDGQKVVTRVMDTSSKGTGRLVWWDVDSGTVDGGVPDPGMAFRLWFGADGHSLLVEVFSKEHQYGLVAVDMATGASRTVVTDSENSPLVSGNRKAVVACRHQSGRNVYSLHRISDGAQQGRPYQEKYSSCTSAAADDTGRRIALRQDGYDTGPILQLVDLDRGALITQAPAPRGVDYNLPNLVSIGGRLCAVGYEDARISYTTFPPPPGVLNIGQQVLTGDGSKTITVLQDGSSLQLRSTSDDARLLTEAPRPKPYWKVANSPLKLSHDSDRFADREGVNTVSVREAATLREVVRISTAKPPKGAPRMRTSTTSLTGAATS</sequence>
<dbReference type="CDD" id="cd00267">
    <property type="entry name" value="ABC_ATPase"/>
    <property type="match status" value="1"/>
</dbReference>
<comment type="caution">
    <text evidence="4">The sequence shown here is derived from an EMBL/GenBank/DDBJ whole genome shotgun (WGS) entry which is preliminary data.</text>
</comment>
<evidence type="ECO:0000313" key="4">
    <source>
        <dbReference type="EMBL" id="MEE4596003.1"/>
    </source>
</evidence>